<protein>
    <submittedName>
        <fullName evidence="3">Methyltransferase</fullName>
    </submittedName>
</protein>
<dbReference type="OrthoDB" id="6329284at2759"/>
<dbReference type="KEGG" id="pchm:VFPPC_09952"/>
<dbReference type="Gene3D" id="3.40.50.150">
    <property type="entry name" value="Vaccinia Virus protein VP39"/>
    <property type="match status" value="1"/>
</dbReference>
<dbReference type="CDD" id="cd02440">
    <property type="entry name" value="AdoMet_MTases"/>
    <property type="match status" value="1"/>
</dbReference>
<feature type="domain" description="Methyltransferase" evidence="2">
    <location>
        <begin position="47"/>
        <end position="150"/>
    </location>
</feature>
<reference evidence="3 4" key="1">
    <citation type="journal article" date="2016" name="PLoS Pathog.">
        <title>Biosynthesis of antibiotic leucinostatins in bio-control fungus Purpureocillium lilacinum and their inhibition on phytophthora revealed by genome mining.</title>
        <authorList>
            <person name="Wang G."/>
            <person name="Liu Z."/>
            <person name="Lin R."/>
            <person name="Li E."/>
            <person name="Mao Z."/>
            <person name="Ling J."/>
            <person name="Yang Y."/>
            <person name="Yin W.B."/>
            <person name="Xie B."/>
        </authorList>
    </citation>
    <scope>NUCLEOTIDE SEQUENCE [LARGE SCALE GENOMIC DNA]</scope>
    <source>
        <strain evidence="3">170</strain>
    </source>
</reference>
<gene>
    <name evidence="3" type="ORF">VFPPC_09952</name>
</gene>
<evidence type="ECO:0000259" key="2">
    <source>
        <dbReference type="Pfam" id="PF13649"/>
    </source>
</evidence>
<comment type="caution">
    <text evidence="3">The sequence shown here is derived from an EMBL/GenBank/DDBJ whole genome shotgun (WGS) entry which is preliminary data.</text>
</comment>
<dbReference type="EMBL" id="LSBJ02000004">
    <property type="protein sequence ID" value="OAQ59851.1"/>
    <property type="molecule type" value="Genomic_DNA"/>
</dbReference>
<dbReference type="GeneID" id="28852400"/>
<dbReference type="Pfam" id="PF13649">
    <property type="entry name" value="Methyltransf_25"/>
    <property type="match status" value="1"/>
</dbReference>
<dbReference type="PANTHER" id="PTHR43861">
    <property type="entry name" value="TRANS-ACONITATE 2-METHYLTRANSFERASE-RELATED"/>
    <property type="match status" value="1"/>
</dbReference>
<evidence type="ECO:0000256" key="1">
    <source>
        <dbReference type="ARBA" id="ARBA00022679"/>
    </source>
</evidence>
<dbReference type="InterPro" id="IPR041698">
    <property type="entry name" value="Methyltransf_25"/>
</dbReference>
<dbReference type="STRING" id="1380566.A0A179F3C0"/>
<organism evidence="3 4">
    <name type="scientific">Pochonia chlamydosporia 170</name>
    <dbReference type="NCBI Taxonomy" id="1380566"/>
    <lineage>
        <taxon>Eukaryota</taxon>
        <taxon>Fungi</taxon>
        <taxon>Dikarya</taxon>
        <taxon>Ascomycota</taxon>
        <taxon>Pezizomycotina</taxon>
        <taxon>Sordariomycetes</taxon>
        <taxon>Hypocreomycetidae</taxon>
        <taxon>Hypocreales</taxon>
        <taxon>Clavicipitaceae</taxon>
        <taxon>Pochonia</taxon>
    </lineage>
</organism>
<dbReference type="GO" id="GO:0008168">
    <property type="term" value="F:methyltransferase activity"/>
    <property type="evidence" value="ECO:0007669"/>
    <property type="project" value="UniProtKB-KW"/>
</dbReference>
<dbReference type="RefSeq" id="XP_018137812.1">
    <property type="nucleotide sequence ID" value="XM_018288406.1"/>
</dbReference>
<sequence length="285" mass="31928">MGAKETTQFKLAQRMYTKRASDYDSSWHAEYSKRFIKVASIKQNDHILDLACGTGLDALEAASLVGDNGRVICVDATESMLEAFQQKLHQNTTLARLIKLFQHDVTDLSTCKEIERGSFDLILCSNAFVLFAGDAAKVVRDWSEYLKVGGRMVIDIPHQLSFRQGNLLETVFDRLGIPFPSKRLWVKSIDSFKGILEHEGLVVEHIETVDDVSGKGHVFADGTSLQADEMFDSSMKVIPSPQGMSLEELAARAKPLFREEWEKAAVDGKVEIYDTLYIYVAAKKK</sequence>
<keyword evidence="4" id="KW-1185">Reference proteome</keyword>
<keyword evidence="3" id="KW-0489">Methyltransferase</keyword>
<dbReference type="Proteomes" id="UP000078397">
    <property type="component" value="Unassembled WGS sequence"/>
</dbReference>
<evidence type="ECO:0000313" key="3">
    <source>
        <dbReference type="EMBL" id="OAQ59851.1"/>
    </source>
</evidence>
<dbReference type="AlphaFoldDB" id="A0A179F3C0"/>
<name>A0A179F3C0_METCM</name>
<evidence type="ECO:0000313" key="4">
    <source>
        <dbReference type="Proteomes" id="UP000078397"/>
    </source>
</evidence>
<dbReference type="GO" id="GO:0032259">
    <property type="term" value="P:methylation"/>
    <property type="evidence" value="ECO:0007669"/>
    <property type="project" value="UniProtKB-KW"/>
</dbReference>
<dbReference type="SUPFAM" id="SSF53335">
    <property type="entry name" value="S-adenosyl-L-methionine-dependent methyltransferases"/>
    <property type="match status" value="1"/>
</dbReference>
<dbReference type="InterPro" id="IPR029063">
    <property type="entry name" value="SAM-dependent_MTases_sf"/>
</dbReference>
<keyword evidence="1" id="KW-0808">Transferase</keyword>
<proteinExistence type="predicted"/>
<accession>A0A179F3C0</accession>